<keyword evidence="12" id="KW-1185">Reference proteome</keyword>
<dbReference type="EC" id="1.-.-.-" evidence="7"/>
<dbReference type="InterPro" id="IPR000415">
    <property type="entry name" value="Nitroreductase-like"/>
</dbReference>
<feature type="region of interest" description="Disordered" evidence="9">
    <location>
        <begin position="172"/>
        <end position="192"/>
    </location>
</feature>
<feature type="binding site" evidence="8">
    <location>
        <position position="46"/>
    </location>
    <ligand>
        <name>FMN</name>
        <dbReference type="ChEBI" id="CHEBI:58210"/>
        <note>ligand shared between dimeric partners</note>
    </ligand>
</feature>
<feature type="binding site" description="in other chain" evidence="8">
    <location>
        <begin position="138"/>
        <end position="140"/>
    </location>
    <ligand>
        <name>FMN</name>
        <dbReference type="ChEBI" id="CHEBI:58210"/>
        <note>ligand shared between dimeric partners</note>
    </ligand>
</feature>
<gene>
    <name evidence="11" type="ORF">G3256_02035</name>
</gene>
<dbReference type="KEGG" id="rpon:G3256_02035"/>
<evidence type="ECO:0000313" key="11">
    <source>
        <dbReference type="EMBL" id="QJF50029.1"/>
    </source>
</evidence>
<feature type="binding site" evidence="8">
    <location>
        <position position="42"/>
    </location>
    <ligand>
        <name>FMN</name>
        <dbReference type="ChEBI" id="CHEBI:58210"/>
        <note>ligand shared between dimeric partners</note>
    </ligand>
</feature>
<feature type="region of interest" description="Disordered" evidence="9">
    <location>
        <begin position="1"/>
        <end position="27"/>
    </location>
</feature>
<dbReference type="AlphaFoldDB" id="A0A858SMD3"/>
<feature type="domain" description="Nitroreductase" evidence="10">
    <location>
        <begin position="14"/>
        <end position="169"/>
    </location>
</feature>
<dbReference type="GO" id="GO:0016491">
    <property type="term" value="F:oxidoreductase activity"/>
    <property type="evidence" value="ECO:0007669"/>
    <property type="project" value="UniProtKB-UniRule"/>
</dbReference>
<keyword evidence="2 7" id="KW-0285">Flavoprotein</keyword>
<dbReference type="Proteomes" id="UP000503308">
    <property type="component" value="Chromosome"/>
</dbReference>
<dbReference type="Pfam" id="PF00881">
    <property type="entry name" value="Nitroreductase"/>
    <property type="match status" value="1"/>
</dbReference>
<comment type="similarity">
    <text evidence="1 7">Belongs to the nitroreductase family.</text>
</comment>
<protein>
    <recommendedName>
        <fullName evidence="7">Putative NAD(P)H nitroreductase</fullName>
        <ecNumber evidence="7">1.-.-.-</ecNumber>
    </recommendedName>
</protein>
<evidence type="ECO:0000256" key="1">
    <source>
        <dbReference type="ARBA" id="ARBA00007118"/>
    </source>
</evidence>
<keyword evidence="6 7" id="KW-0520">NAD</keyword>
<comment type="cofactor">
    <cofactor evidence="8">
        <name>FMN</name>
        <dbReference type="ChEBI" id="CHEBI:58210"/>
    </cofactor>
    <text evidence="8">Binds 1 FMN per subunit.</text>
</comment>
<dbReference type="InterPro" id="IPR052530">
    <property type="entry name" value="NAD(P)H_nitroreductase"/>
</dbReference>
<dbReference type="PIRSF" id="PIRSF000232">
    <property type="entry name" value="YdjA"/>
    <property type="match status" value="1"/>
</dbReference>
<dbReference type="SUPFAM" id="SSF55469">
    <property type="entry name" value="FMN-dependent nitroreductase-like"/>
    <property type="match status" value="1"/>
</dbReference>
<keyword evidence="3 7" id="KW-0288">FMN</keyword>
<dbReference type="Gene3D" id="3.40.109.10">
    <property type="entry name" value="NADH Oxidase"/>
    <property type="match status" value="1"/>
</dbReference>
<dbReference type="EMBL" id="CP048788">
    <property type="protein sequence ID" value="QJF50029.1"/>
    <property type="molecule type" value="Genomic_DNA"/>
</dbReference>
<dbReference type="CDD" id="cd02135">
    <property type="entry name" value="YdjA-like"/>
    <property type="match status" value="1"/>
</dbReference>
<reference evidence="11 12" key="1">
    <citation type="submission" date="2020-02" db="EMBL/GenBank/DDBJ databases">
        <title>Genome sequence of Roseobacter ponti.</title>
        <authorList>
            <person name="Hollensteiner J."/>
            <person name="Schneider D."/>
            <person name="Poehlein A."/>
            <person name="Daniel R."/>
        </authorList>
    </citation>
    <scope>NUCLEOTIDE SEQUENCE [LARGE SCALE GENOMIC DNA]</scope>
    <source>
        <strain evidence="11 12">DSM 106830</strain>
    </source>
</reference>
<evidence type="ECO:0000256" key="9">
    <source>
        <dbReference type="SAM" id="MobiDB-lite"/>
    </source>
</evidence>
<feature type="binding site" description="in other chain" evidence="8">
    <location>
        <begin position="15"/>
        <end position="17"/>
    </location>
    <ligand>
        <name>FMN</name>
        <dbReference type="ChEBI" id="CHEBI:58210"/>
        <note>ligand shared between dimeric partners</note>
    </ligand>
</feature>
<evidence type="ECO:0000256" key="4">
    <source>
        <dbReference type="ARBA" id="ARBA00022857"/>
    </source>
</evidence>
<evidence type="ECO:0000256" key="7">
    <source>
        <dbReference type="PIRNR" id="PIRNR000232"/>
    </source>
</evidence>
<evidence type="ECO:0000256" key="6">
    <source>
        <dbReference type="ARBA" id="ARBA00023027"/>
    </source>
</evidence>
<organism evidence="11 12">
    <name type="scientific">Roseobacter ponti</name>
    <dbReference type="NCBI Taxonomy" id="1891787"/>
    <lineage>
        <taxon>Bacteria</taxon>
        <taxon>Pseudomonadati</taxon>
        <taxon>Pseudomonadota</taxon>
        <taxon>Alphaproteobacteria</taxon>
        <taxon>Rhodobacterales</taxon>
        <taxon>Roseobacteraceae</taxon>
        <taxon>Roseobacter</taxon>
    </lineage>
</organism>
<evidence type="ECO:0000256" key="2">
    <source>
        <dbReference type="ARBA" id="ARBA00022630"/>
    </source>
</evidence>
<dbReference type="InterPro" id="IPR029479">
    <property type="entry name" value="Nitroreductase"/>
</dbReference>
<evidence type="ECO:0000313" key="12">
    <source>
        <dbReference type="Proteomes" id="UP000503308"/>
    </source>
</evidence>
<accession>A0A858SMD3</accession>
<dbReference type="InterPro" id="IPR026021">
    <property type="entry name" value="YdjA-like"/>
</dbReference>
<keyword evidence="5 7" id="KW-0560">Oxidoreductase</keyword>
<keyword evidence="4 7" id="KW-0521">NADP</keyword>
<evidence type="ECO:0000256" key="3">
    <source>
        <dbReference type="ARBA" id="ARBA00022643"/>
    </source>
</evidence>
<dbReference type="PANTHER" id="PTHR43821:SF1">
    <property type="entry name" value="NAD(P)H NITROREDUCTASE YDJA-RELATED"/>
    <property type="match status" value="1"/>
</dbReference>
<dbReference type="PANTHER" id="PTHR43821">
    <property type="entry name" value="NAD(P)H NITROREDUCTASE YDJA-RELATED"/>
    <property type="match status" value="1"/>
</dbReference>
<sequence>MPAPNPAASEFLQTRRSRPAKTLQPPVPDADALRPLLVAAARTPDHGKLEPWRFIVIEKTAMARLSQVAADRGTALGLDAEQISKGRSQFDQGHLAVAVIEVQKPSPKIPALEQTYSAGAVCLALLNAALAAGWGANWLSGWPSHDRGFMEQALGLSPAERIAGFIHIGTETAIPPERPRPDPDAITSWVSL</sequence>
<evidence type="ECO:0000256" key="8">
    <source>
        <dbReference type="PIRSR" id="PIRSR000232-1"/>
    </source>
</evidence>
<evidence type="ECO:0000256" key="5">
    <source>
        <dbReference type="ARBA" id="ARBA00023002"/>
    </source>
</evidence>
<proteinExistence type="inferred from homology"/>
<evidence type="ECO:0000259" key="10">
    <source>
        <dbReference type="Pfam" id="PF00881"/>
    </source>
</evidence>
<name>A0A858SMD3_9RHOB</name>
<dbReference type="RefSeq" id="WP_169639254.1">
    <property type="nucleotide sequence ID" value="NZ_CP048788.1"/>
</dbReference>